<dbReference type="GO" id="GO:0005737">
    <property type="term" value="C:cytoplasm"/>
    <property type="evidence" value="ECO:0007669"/>
    <property type="project" value="UniProtKB-SubCell"/>
</dbReference>
<feature type="site" description="Important for substrate specificity" evidence="4">
    <location>
        <position position="160"/>
    </location>
</feature>
<name>E8WVV5_GRATM</name>
<comment type="caution">
    <text evidence="4">Lacks conserved residue(s) required for the propagation of feature annotation.</text>
</comment>
<feature type="active site" description="Proton acceptor" evidence="4">
    <location>
        <position position="72"/>
    </location>
</feature>
<comment type="similarity">
    <text evidence="4">Belongs to the Maf family. YhdE subfamily.</text>
</comment>
<evidence type="ECO:0000256" key="2">
    <source>
        <dbReference type="ARBA" id="ARBA00022801"/>
    </source>
</evidence>
<evidence type="ECO:0000256" key="1">
    <source>
        <dbReference type="ARBA" id="ARBA00001968"/>
    </source>
</evidence>
<dbReference type="PANTHER" id="PTHR43213:SF5">
    <property type="entry name" value="BIFUNCTIONAL DTTP_UTP PYROPHOSPHATASE_METHYLTRANSFERASE PROTEIN-RELATED"/>
    <property type="match status" value="1"/>
</dbReference>
<dbReference type="InterPro" id="IPR003697">
    <property type="entry name" value="Maf-like"/>
</dbReference>
<dbReference type="RefSeq" id="WP_013582023.1">
    <property type="nucleotide sequence ID" value="NC_015064.1"/>
</dbReference>
<dbReference type="CDD" id="cd00555">
    <property type="entry name" value="Maf"/>
    <property type="match status" value="1"/>
</dbReference>
<dbReference type="eggNOG" id="COG0424">
    <property type="taxonomic scope" value="Bacteria"/>
</dbReference>
<dbReference type="NCBIfam" id="TIGR00172">
    <property type="entry name" value="maf"/>
    <property type="match status" value="1"/>
</dbReference>
<dbReference type="PaxDb" id="1198114-AciX9_3713"/>
<keyword evidence="2 4" id="KW-0378">Hydrolase</keyword>
<dbReference type="GO" id="GO:0009117">
    <property type="term" value="P:nucleotide metabolic process"/>
    <property type="evidence" value="ECO:0007669"/>
    <property type="project" value="UniProtKB-KW"/>
</dbReference>
<evidence type="ECO:0000256" key="3">
    <source>
        <dbReference type="ARBA" id="ARBA00023080"/>
    </source>
</evidence>
<comment type="catalytic activity">
    <reaction evidence="4">
        <text>dTTP + H2O = dTMP + diphosphate + H(+)</text>
        <dbReference type="Rhea" id="RHEA:28534"/>
        <dbReference type="ChEBI" id="CHEBI:15377"/>
        <dbReference type="ChEBI" id="CHEBI:15378"/>
        <dbReference type="ChEBI" id="CHEBI:33019"/>
        <dbReference type="ChEBI" id="CHEBI:37568"/>
        <dbReference type="ChEBI" id="CHEBI:63528"/>
        <dbReference type="EC" id="3.6.1.9"/>
    </reaction>
</comment>
<comment type="subcellular location">
    <subcellularLocation>
        <location evidence="4">Cytoplasm</location>
    </subcellularLocation>
</comment>
<dbReference type="EMBL" id="CP002480">
    <property type="protein sequence ID" value="ADW70714.1"/>
    <property type="molecule type" value="Genomic_DNA"/>
</dbReference>
<feature type="site" description="Important for substrate specificity" evidence="4">
    <location>
        <position position="73"/>
    </location>
</feature>
<comment type="cofactor">
    <cofactor evidence="1 4">
        <name>a divalent metal cation</name>
        <dbReference type="ChEBI" id="CHEBI:60240"/>
    </cofactor>
</comment>
<dbReference type="GO" id="GO:0036218">
    <property type="term" value="F:dTTP diphosphatase activity"/>
    <property type="evidence" value="ECO:0007669"/>
    <property type="project" value="RHEA"/>
</dbReference>
<sequence length="197" mass="21360">MLILASASPRRHELLKQAGFDFTVEVANINETPLEGEAAAAYVQRLAVEKAQAVCGLHRDKETESYVVLAADTCVVADGQILGKPTDIMDARRMLALLSGRTHAVMTGVAAVFFGPEVKSRTIADVVITQVTFDLMSEQEIASYVATGEPMDKAGAYAIQGYAARWIPRIEGDYFNVVGLPIARVVHLLDQVQVPEE</sequence>
<dbReference type="Proteomes" id="UP000000343">
    <property type="component" value="Chromosome"/>
</dbReference>
<dbReference type="KEGG" id="acm:AciX9_3713"/>
<evidence type="ECO:0000313" key="6">
    <source>
        <dbReference type="Proteomes" id="UP000000343"/>
    </source>
</evidence>
<dbReference type="SUPFAM" id="SSF52972">
    <property type="entry name" value="ITPase-like"/>
    <property type="match status" value="1"/>
</dbReference>
<dbReference type="GO" id="GO:0036221">
    <property type="term" value="F:UTP diphosphatase activity"/>
    <property type="evidence" value="ECO:0007669"/>
    <property type="project" value="RHEA"/>
</dbReference>
<feature type="site" description="Important for substrate specificity" evidence="4">
    <location>
        <position position="10"/>
    </location>
</feature>
<dbReference type="Pfam" id="PF02545">
    <property type="entry name" value="Maf"/>
    <property type="match status" value="1"/>
</dbReference>
<organism evidence="6">
    <name type="scientific">Granulicella tundricola (strain ATCC BAA-1859 / DSM 23138 / MP5ACTX9)</name>
    <dbReference type="NCBI Taxonomy" id="1198114"/>
    <lineage>
        <taxon>Bacteria</taxon>
        <taxon>Pseudomonadati</taxon>
        <taxon>Acidobacteriota</taxon>
        <taxon>Terriglobia</taxon>
        <taxon>Terriglobales</taxon>
        <taxon>Acidobacteriaceae</taxon>
        <taxon>Granulicella</taxon>
    </lineage>
</organism>
<comment type="function">
    <text evidence="4">Nucleoside triphosphate pyrophosphatase that hydrolyzes dTTP and UTP. May have a dual role in cell division arrest and in preventing the incorporation of modified nucleotides into cellular nucleic acids.</text>
</comment>
<dbReference type="HAMAP" id="MF_00528">
    <property type="entry name" value="Maf"/>
    <property type="match status" value="1"/>
</dbReference>
<evidence type="ECO:0000313" key="5">
    <source>
        <dbReference type="EMBL" id="ADW70714.1"/>
    </source>
</evidence>
<dbReference type="Gene3D" id="3.90.950.10">
    <property type="match status" value="1"/>
</dbReference>
<accession>E8WVV5</accession>
<gene>
    <name evidence="5" type="ordered locus">AciX9_3713</name>
</gene>
<reference evidence="6" key="1">
    <citation type="submission" date="2011-01" db="EMBL/GenBank/DDBJ databases">
        <title>Complete sequence of chromosome of Acidobacterium sp. MP5ACTX9.</title>
        <authorList>
            <consortium name="US DOE Joint Genome Institute"/>
            <person name="Lucas S."/>
            <person name="Copeland A."/>
            <person name="Lapidus A."/>
            <person name="Cheng J.-F."/>
            <person name="Goodwin L."/>
            <person name="Pitluck S."/>
            <person name="Teshima H."/>
            <person name="Detter J.C."/>
            <person name="Han C."/>
            <person name="Tapia R."/>
            <person name="Land M."/>
            <person name="Hauser L."/>
            <person name="Kyrpides N."/>
            <person name="Ivanova N."/>
            <person name="Ovchinnikova G."/>
            <person name="Pagani I."/>
            <person name="Rawat S.R."/>
            <person name="Mannisto M."/>
            <person name="Haggblom M.M."/>
            <person name="Woyke T."/>
        </authorList>
    </citation>
    <scope>NUCLEOTIDE SEQUENCE [LARGE SCALE GENOMIC DNA]</scope>
    <source>
        <strain evidence="6">MP5ACTX9</strain>
    </source>
</reference>
<dbReference type="HOGENOM" id="CLU_040416_0_0_0"/>
<dbReference type="PANTHER" id="PTHR43213">
    <property type="entry name" value="BIFUNCTIONAL DTTP/UTP PYROPHOSPHATASE/METHYLTRANSFERASE PROTEIN-RELATED"/>
    <property type="match status" value="1"/>
</dbReference>
<dbReference type="OrthoDB" id="9807767at2"/>
<comment type="catalytic activity">
    <reaction evidence="4">
        <text>UTP + H2O = UMP + diphosphate + H(+)</text>
        <dbReference type="Rhea" id="RHEA:29395"/>
        <dbReference type="ChEBI" id="CHEBI:15377"/>
        <dbReference type="ChEBI" id="CHEBI:15378"/>
        <dbReference type="ChEBI" id="CHEBI:33019"/>
        <dbReference type="ChEBI" id="CHEBI:46398"/>
        <dbReference type="ChEBI" id="CHEBI:57865"/>
        <dbReference type="EC" id="3.6.1.9"/>
    </reaction>
</comment>
<proteinExistence type="inferred from homology"/>
<keyword evidence="3 4" id="KW-0546">Nucleotide metabolism</keyword>
<keyword evidence="6" id="KW-1185">Reference proteome</keyword>
<dbReference type="AlphaFoldDB" id="E8WVV5"/>
<protein>
    <recommendedName>
        <fullName evidence="4">dTTP/UTP pyrophosphatase</fullName>
        <shortName evidence="4">dTTPase/UTPase</shortName>
        <ecNumber evidence="4">3.6.1.9</ecNumber>
    </recommendedName>
    <alternativeName>
        <fullName evidence="4">Nucleoside triphosphate pyrophosphatase</fullName>
    </alternativeName>
    <alternativeName>
        <fullName evidence="4">Nucleotide pyrophosphatase</fullName>
        <shortName evidence="4">Nucleotide PPase</shortName>
    </alternativeName>
</protein>
<keyword evidence="4" id="KW-0963">Cytoplasm</keyword>
<dbReference type="EC" id="3.6.1.9" evidence="4"/>
<evidence type="ECO:0000256" key="4">
    <source>
        <dbReference type="HAMAP-Rule" id="MF_00528"/>
    </source>
</evidence>
<dbReference type="STRING" id="1198114.AciX9_3713"/>
<dbReference type="PIRSF" id="PIRSF006305">
    <property type="entry name" value="Maf"/>
    <property type="match status" value="1"/>
</dbReference>
<dbReference type="InterPro" id="IPR029001">
    <property type="entry name" value="ITPase-like_fam"/>
</dbReference>